<protein>
    <submittedName>
        <fullName evidence="1">Uncharacterized protein</fullName>
    </submittedName>
</protein>
<organism evidence="1 2">
    <name type="scientific">Rossellomorea marisflavi</name>
    <dbReference type="NCBI Taxonomy" id="189381"/>
    <lineage>
        <taxon>Bacteria</taxon>
        <taxon>Bacillati</taxon>
        <taxon>Bacillota</taxon>
        <taxon>Bacilli</taxon>
        <taxon>Bacillales</taxon>
        <taxon>Bacillaceae</taxon>
        <taxon>Rossellomorea</taxon>
    </lineage>
</organism>
<name>A0A0M0FZV7_9BACI</name>
<accession>A0A0M0FZV7</accession>
<keyword evidence="2" id="KW-1185">Reference proteome</keyword>
<reference evidence="2" key="1">
    <citation type="submission" date="2015-07" db="EMBL/GenBank/DDBJ databases">
        <title>Fjat-14235 jcm11544.</title>
        <authorList>
            <person name="Liu B."/>
            <person name="Wang J."/>
            <person name="Zhu Y."/>
            <person name="Liu G."/>
            <person name="Chen Q."/>
            <person name="Chen Z."/>
            <person name="Lan J."/>
            <person name="Che J."/>
            <person name="Ge C."/>
            <person name="Shi H."/>
            <person name="Pan Z."/>
            <person name="Liu X."/>
        </authorList>
    </citation>
    <scope>NUCLEOTIDE SEQUENCE [LARGE SCALE GENOMIC DNA]</scope>
    <source>
        <strain evidence="2">JCM 11544</strain>
    </source>
</reference>
<evidence type="ECO:0000313" key="1">
    <source>
        <dbReference type="EMBL" id="KON82912.1"/>
    </source>
</evidence>
<evidence type="ECO:0000313" key="2">
    <source>
        <dbReference type="Proteomes" id="UP000037405"/>
    </source>
</evidence>
<dbReference type="AlphaFoldDB" id="A0A0M0FZV7"/>
<comment type="caution">
    <text evidence="1">The sequence shown here is derived from an EMBL/GenBank/DDBJ whole genome shotgun (WGS) entry which is preliminary data.</text>
</comment>
<gene>
    <name evidence="1" type="ORF">AF331_18890</name>
</gene>
<dbReference type="EMBL" id="LGUE01000008">
    <property type="protein sequence ID" value="KON82912.1"/>
    <property type="molecule type" value="Genomic_DNA"/>
</dbReference>
<sequence length="164" mass="18930">MLKKILLFSSILFVGILAGGLLWVQKEGETAPLSMKDKIEAAAQEIHVEEILQSHLIEDGLEAVLFLLKDDRIGYALVKDDEIHHVLWTNTNQTYDQYQHHVILLGKKEDPAHTRLTATIIRPLDQPKNYRTVELGEGEYYLESFEIPKEDEQVRFGEDGWRFN</sequence>
<dbReference type="PATRIC" id="fig|189381.12.peg.3285"/>
<proteinExistence type="predicted"/>
<dbReference type="Proteomes" id="UP000037405">
    <property type="component" value="Unassembled WGS sequence"/>
</dbReference>